<sequence length="98" mass="10465">MPLYEVRCEAQHDAELSIPLAAADEPLTCPTCGATARRRISAPRLGRGSDPRARLIESTRASAHAPQVVDAVPPPTRGGSPSRPRTTGDPRHAKLPRP</sequence>
<dbReference type="SMART" id="SM00834">
    <property type="entry name" value="CxxC_CXXC_SSSS"/>
    <property type="match status" value="1"/>
</dbReference>
<protein>
    <submittedName>
        <fullName evidence="3">Regulatory protein, FmdB family</fullName>
    </submittedName>
</protein>
<proteinExistence type="predicted"/>
<dbReference type="RefSeq" id="WP_015780153.1">
    <property type="nucleotide sequence ID" value="NC_013169.1"/>
</dbReference>
<reference evidence="3 4" key="1">
    <citation type="journal article" date="2009" name="Stand. Genomic Sci.">
        <title>Complete genome sequence of Kytococcus sedentarius type strain (541).</title>
        <authorList>
            <person name="Sims D."/>
            <person name="Brettin T."/>
            <person name="Detter J.C."/>
            <person name="Han C."/>
            <person name="Lapidus A."/>
            <person name="Copeland A."/>
            <person name="Glavina Del Rio T."/>
            <person name="Nolan M."/>
            <person name="Chen F."/>
            <person name="Lucas S."/>
            <person name="Tice H."/>
            <person name="Cheng J.F."/>
            <person name="Bruce D."/>
            <person name="Goodwin L."/>
            <person name="Pitluck S."/>
            <person name="Ovchinnikova G."/>
            <person name="Pati A."/>
            <person name="Ivanova N."/>
            <person name="Mavrommatis K."/>
            <person name="Chen A."/>
            <person name="Palaniappan K."/>
            <person name="D'haeseleer P."/>
            <person name="Chain P."/>
            <person name="Bristow J."/>
            <person name="Eisen J.A."/>
            <person name="Markowitz V."/>
            <person name="Hugenholtz P."/>
            <person name="Schneider S."/>
            <person name="Goker M."/>
            <person name="Pukall R."/>
            <person name="Kyrpides N.C."/>
            <person name="Klenk H.P."/>
        </authorList>
    </citation>
    <scope>NUCLEOTIDE SEQUENCE [LARGE SCALE GENOMIC DNA]</scope>
    <source>
        <strain evidence="4">ATCC 14392 / DSM 20547 / JCM 11482 / CCUG 33030 / NBRC 15357 / NCTC 11040 / CCM 314 / 541</strain>
    </source>
</reference>
<evidence type="ECO:0000313" key="3">
    <source>
        <dbReference type="EMBL" id="ACV07222.1"/>
    </source>
</evidence>
<evidence type="ECO:0000259" key="2">
    <source>
        <dbReference type="SMART" id="SM00834"/>
    </source>
</evidence>
<feature type="region of interest" description="Disordered" evidence="1">
    <location>
        <begin position="58"/>
        <end position="98"/>
    </location>
</feature>
<keyword evidence="4" id="KW-1185">Reference proteome</keyword>
<dbReference type="NCBIfam" id="TIGR02605">
    <property type="entry name" value="CxxC_CxxC_SSSS"/>
    <property type="match status" value="1"/>
</dbReference>
<dbReference type="InterPro" id="IPR013429">
    <property type="entry name" value="Regulatory_FmdB_Zinc_ribbon"/>
</dbReference>
<dbReference type="EMBL" id="CP001686">
    <property type="protein sequence ID" value="ACV07222.1"/>
    <property type="molecule type" value="Genomic_DNA"/>
</dbReference>
<evidence type="ECO:0000313" key="4">
    <source>
        <dbReference type="Proteomes" id="UP000006666"/>
    </source>
</evidence>
<organism evidence="3 4">
    <name type="scientific">Kytococcus sedentarius (strain ATCC 14392 / DSM 20547 / JCM 11482 / CCUG 33030 / NBRC 15357 / NCTC 11040 / CCM 314 / 541)</name>
    <name type="common">Micrococcus sedentarius</name>
    <dbReference type="NCBI Taxonomy" id="478801"/>
    <lineage>
        <taxon>Bacteria</taxon>
        <taxon>Bacillati</taxon>
        <taxon>Actinomycetota</taxon>
        <taxon>Actinomycetes</taxon>
        <taxon>Micrococcales</taxon>
        <taxon>Kytococcaceae</taxon>
        <taxon>Kytococcus</taxon>
    </lineage>
</organism>
<dbReference type="AlphaFoldDB" id="C7NLX3"/>
<dbReference type="KEGG" id="kse:Ksed_22410"/>
<dbReference type="eggNOG" id="COG2331">
    <property type="taxonomic scope" value="Bacteria"/>
</dbReference>
<dbReference type="HOGENOM" id="CLU_136025_2_1_11"/>
<evidence type="ECO:0000256" key="1">
    <source>
        <dbReference type="SAM" id="MobiDB-lite"/>
    </source>
</evidence>
<gene>
    <name evidence="3" type="ordered locus">Ksed_22410</name>
</gene>
<dbReference type="Proteomes" id="UP000006666">
    <property type="component" value="Chromosome"/>
</dbReference>
<accession>C7NLX3</accession>
<feature type="domain" description="Putative regulatory protein FmdB zinc ribbon" evidence="2">
    <location>
        <begin position="1"/>
        <end position="41"/>
    </location>
</feature>
<name>C7NLX3_KYTSD</name>